<dbReference type="GO" id="GO:0006313">
    <property type="term" value="P:DNA transposition"/>
    <property type="evidence" value="ECO:0007669"/>
    <property type="project" value="InterPro"/>
</dbReference>
<dbReference type="AlphaFoldDB" id="A0A117RW45"/>
<dbReference type="GO" id="GO:0004803">
    <property type="term" value="F:transposase activity"/>
    <property type="evidence" value="ECO:0007669"/>
    <property type="project" value="InterPro"/>
</dbReference>
<organism evidence="3 4">
    <name type="scientific">Streptomyces dysideae</name>
    <dbReference type="NCBI Taxonomy" id="909626"/>
    <lineage>
        <taxon>Bacteria</taxon>
        <taxon>Bacillati</taxon>
        <taxon>Actinomycetota</taxon>
        <taxon>Actinomycetes</taxon>
        <taxon>Kitasatosporales</taxon>
        <taxon>Streptomycetaceae</taxon>
        <taxon>Streptomyces</taxon>
    </lineage>
</organism>
<dbReference type="Proteomes" id="UP000053260">
    <property type="component" value="Unassembled WGS sequence"/>
</dbReference>
<sequence>MDREQAYDGPQIVGIDLHARRSVLLRMTPDGQRLGRVRIDNSPAALKAEVAKAGPNPKVVLEATYGWYWAADALAEAGAEVHLAHPLGVKMFTYRRVKTDDKDAADLADLLRMGRLPEAWIAPPRVRELRELVRYRHKLLNVRTSVKTQVHAVLAKAGLHTPMPDLFGRAGGDWLAGISLQRPVQPTGWTRAREGMTGSRACPPRDHTVGARHTTSHPLPRHGTKTRAVFRAALTQSETRRRPDKTTT</sequence>
<dbReference type="InterPro" id="IPR047650">
    <property type="entry name" value="Transpos_IS110"/>
</dbReference>
<dbReference type="InterPro" id="IPR002525">
    <property type="entry name" value="Transp_IS110-like_N"/>
</dbReference>
<proteinExistence type="predicted"/>
<name>A0A117RW45_9ACTN</name>
<accession>A0A117RW45</accession>
<dbReference type="RefSeq" id="WP_067036658.1">
    <property type="nucleotide sequence ID" value="NZ_KQ949160.1"/>
</dbReference>
<reference evidence="3 4" key="1">
    <citation type="submission" date="2015-10" db="EMBL/GenBank/DDBJ databases">
        <title>Draft genome sequence of Streptomyces sp. RV15, isolated from a marine sponge.</title>
        <authorList>
            <person name="Ruckert C."/>
            <person name="Abdelmohsen U.R."/>
            <person name="Winkler A."/>
            <person name="Hentschel U."/>
            <person name="Kalinowski J."/>
            <person name="Kampfer P."/>
            <person name="Glaeser S."/>
        </authorList>
    </citation>
    <scope>NUCLEOTIDE SEQUENCE [LARGE SCALE GENOMIC DNA]</scope>
    <source>
        <strain evidence="3 4">RV15</strain>
    </source>
</reference>
<evidence type="ECO:0000259" key="2">
    <source>
        <dbReference type="Pfam" id="PF01548"/>
    </source>
</evidence>
<evidence type="ECO:0000313" key="4">
    <source>
        <dbReference type="Proteomes" id="UP000053260"/>
    </source>
</evidence>
<evidence type="ECO:0000256" key="1">
    <source>
        <dbReference type="SAM" id="MobiDB-lite"/>
    </source>
</evidence>
<comment type="caution">
    <text evidence="3">The sequence shown here is derived from an EMBL/GenBank/DDBJ whole genome shotgun (WGS) entry which is preliminary data.</text>
</comment>
<evidence type="ECO:0000313" key="3">
    <source>
        <dbReference type="EMBL" id="KUO12842.1"/>
    </source>
</evidence>
<gene>
    <name evidence="3" type="ORF">AQJ91_47960</name>
</gene>
<protein>
    <recommendedName>
        <fullName evidence="2">Transposase IS110-like N-terminal domain-containing protein</fullName>
    </recommendedName>
</protein>
<dbReference type="GO" id="GO:0003677">
    <property type="term" value="F:DNA binding"/>
    <property type="evidence" value="ECO:0007669"/>
    <property type="project" value="InterPro"/>
</dbReference>
<dbReference type="PANTHER" id="PTHR33055">
    <property type="entry name" value="TRANSPOSASE FOR INSERTION SEQUENCE ELEMENT IS1111A"/>
    <property type="match status" value="1"/>
</dbReference>
<dbReference type="STRING" id="909626.AQJ91_47960"/>
<feature type="region of interest" description="Disordered" evidence="1">
    <location>
        <begin position="194"/>
        <end position="222"/>
    </location>
</feature>
<dbReference type="Pfam" id="PF01548">
    <property type="entry name" value="DEDD_Tnp_IS110"/>
    <property type="match status" value="1"/>
</dbReference>
<keyword evidence="4" id="KW-1185">Reference proteome</keyword>
<dbReference type="EMBL" id="LMXB01000174">
    <property type="protein sequence ID" value="KUO12842.1"/>
    <property type="molecule type" value="Genomic_DNA"/>
</dbReference>
<feature type="domain" description="Transposase IS110-like N-terminal" evidence="2">
    <location>
        <begin position="13"/>
        <end position="155"/>
    </location>
</feature>